<evidence type="ECO:0000313" key="2">
    <source>
        <dbReference type="EMBL" id="GHC91242.1"/>
    </source>
</evidence>
<feature type="transmembrane region" description="Helical" evidence="1">
    <location>
        <begin position="12"/>
        <end position="37"/>
    </location>
</feature>
<keyword evidence="1" id="KW-1133">Transmembrane helix</keyword>
<feature type="transmembrane region" description="Helical" evidence="1">
    <location>
        <begin position="132"/>
        <end position="154"/>
    </location>
</feature>
<dbReference type="RefSeq" id="WP_189823718.1">
    <property type="nucleotide sequence ID" value="NZ_BMVC01000004.1"/>
</dbReference>
<evidence type="ECO:0000313" key="3">
    <source>
        <dbReference type="Proteomes" id="UP000638353"/>
    </source>
</evidence>
<proteinExistence type="predicted"/>
<name>A0A918WWS9_9ACTN</name>
<dbReference type="Proteomes" id="UP000638353">
    <property type="component" value="Unassembled WGS sequence"/>
</dbReference>
<evidence type="ECO:0008006" key="4">
    <source>
        <dbReference type="Google" id="ProtNLM"/>
    </source>
</evidence>
<keyword evidence="1" id="KW-0812">Transmembrane</keyword>
<gene>
    <name evidence="2" type="ORF">GCM10010334_26090</name>
</gene>
<reference evidence="2" key="2">
    <citation type="submission" date="2020-09" db="EMBL/GenBank/DDBJ databases">
        <authorList>
            <person name="Sun Q."/>
            <person name="Ohkuma M."/>
        </authorList>
    </citation>
    <scope>NUCLEOTIDE SEQUENCE</scope>
    <source>
        <strain evidence="2">JCM 4637</strain>
    </source>
</reference>
<reference evidence="2" key="1">
    <citation type="journal article" date="2014" name="Int. J. Syst. Evol. Microbiol.">
        <title>Complete genome sequence of Corynebacterium casei LMG S-19264T (=DSM 44701T), isolated from a smear-ripened cheese.</title>
        <authorList>
            <consortium name="US DOE Joint Genome Institute (JGI-PGF)"/>
            <person name="Walter F."/>
            <person name="Albersmeier A."/>
            <person name="Kalinowski J."/>
            <person name="Ruckert C."/>
        </authorList>
    </citation>
    <scope>NUCLEOTIDE SEQUENCE</scope>
    <source>
        <strain evidence="2">JCM 4637</strain>
    </source>
</reference>
<organism evidence="2 3">
    <name type="scientific">Streptomyces finlayi</name>
    <dbReference type="NCBI Taxonomy" id="67296"/>
    <lineage>
        <taxon>Bacteria</taxon>
        <taxon>Bacillati</taxon>
        <taxon>Actinomycetota</taxon>
        <taxon>Actinomycetes</taxon>
        <taxon>Kitasatosporales</taxon>
        <taxon>Streptomycetaceae</taxon>
        <taxon>Streptomyces</taxon>
    </lineage>
</organism>
<accession>A0A918WWS9</accession>
<dbReference type="EMBL" id="BMVC01000004">
    <property type="protein sequence ID" value="GHC91242.1"/>
    <property type="molecule type" value="Genomic_DNA"/>
</dbReference>
<comment type="caution">
    <text evidence="2">The sequence shown here is derived from an EMBL/GenBank/DDBJ whole genome shotgun (WGS) entry which is preliminary data.</text>
</comment>
<evidence type="ECO:0000256" key="1">
    <source>
        <dbReference type="SAM" id="Phobius"/>
    </source>
</evidence>
<feature type="transmembrane region" description="Helical" evidence="1">
    <location>
        <begin position="199"/>
        <end position="220"/>
    </location>
</feature>
<keyword evidence="1" id="KW-0472">Membrane</keyword>
<feature type="transmembrane region" description="Helical" evidence="1">
    <location>
        <begin position="104"/>
        <end position="125"/>
    </location>
</feature>
<protein>
    <recommendedName>
        <fullName evidence="4">ABC transporter permease subunit</fullName>
    </recommendedName>
</protein>
<dbReference type="AlphaFoldDB" id="A0A918WWS9"/>
<sequence length="225" mass="22617">MVGGPAGSGVRIVSNFLVGAFAGLIVLVVVATGFATVEYRRGLIGVTFAAMPGRGRVLVAKALVVGGVAFAVGTAAAAVMVPFGGARSVAGGFPVLTVPTATELRVIVGTGLLLAVASVLALSVGAVLRRSAVAITAVVAGMVLPYLLAAASVLPQPVSDWLLRTTPAAGFAIQQSVERYDQVVTVYSPMHGYFPLPPWAGLGVLCAYAAAAFGAALVLVSRRDA</sequence>
<feature type="transmembrane region" description="Helical" evidence="1">
    <location>
        <begin position="58"/>
        <end position="84"/>
    </location>
</feature>